<evidence type="ECO:0000313" key="2">
    <source>
        <dbReference type="Proteomes" id="UP000015105"/>
    </source>
</evidence>
<organism evidence="1 2">
    <name type="scientific">Aegilops tauschii subsp. strangulata</name>
    <name type="common">Goatgrass</name>
    <dbReference type="NCBI Taxonomy" id="200361"/>
    <lineage>
        <taxon>Eukaryota</taxon>
        <taxon>Viridiplantae</taxon>
        <taxon>Streptophyta</taxon>
        <taxon>Embryophyta</taxon>
        <taxon>Tracheophyta</taxon>
        <taxon>Spermatophyta</taxon>
        <taxon>Magnoliopsida</taxon>
        <taxon>Liliopsida</taxon>
        <taxon>Poales</taxon>
        <taxon>Poaceae</taxon>
        <taxon>BOP clade</taxon>
        <taxon>Pooideae</taxon>
        <taxon>Triticodae</taxon>
        <taxon>Triticeae</taxon>
        <taxon>Triticinae</taxon>
        <taxon>Aegilops</taxon>
    </lineage>
</organism>
<reference evidence="1" key="5">
    <citation type="journal article" date="2021" name="G3 (Bethesda)">
        <title>Aegilops tauschii genome assembly Aet v5.0 features greater sequence contiguity and improved annotation.</title>
        <authorList>
            <person name="Wang L."/>
            <person name="Zhu T."/>
            <person name="Rodriguez J.C."/>
            <person name="Deal K.R."/>
            <person name="Dubcovsky J."/>
            <person name="McGuire P.E."/>
            <person name="Lux T."/>
            <person name="Spannagl M."/>
            <person name="Mayer K.F.X."/>
            <person name="Baldrich P."/>
            <person name="Meyers B.C."/>
            <person name="Huo N."/>
            <person name="Gu Y.Q."/>
            <person name="Zhou H."/>
            <person name="Devos K.M."/>
            <person name="Bennetzen J.L."/>
            <person name="Unver T."/>
            <person name="Budak H."/>
            <person name="Gulick P.J."/>
            <person name="Galiba G."/>
            <person name="Kalapos B."/>
            <person name="Nelson D.R."/>
            <person name="Li P."/>
            <person name="You F.M."/>
            <person name="Luo M.C."/>
            <person name="Dvorak J."/>
        </authorList>
    </citation>
    <scope>NUCLEOTIDE SEQUENCE [LARGE SCALE GENOMIC DNA]</scope>
    <source>
        <strain evidence="1">cv. AL8/78</strain>
    </source>
</reference>
<accession>A0A453L5X2</accession>
<dbReference type="Gramene" id="AET5Gv20634700.18">
    <property type="protein sequence ID" value="AET5Gv20634700.18"/>
    <property type="gene ID" value="AET5Gv20634700"/>
</dbReference>
<dbReference type="AlphaFoldDB" id="A0A453L5X2"/>
<reference evidence="2" key="1">
    <citation type="journal article" date="2014" name="Science">
        <title>Ancient hybridizations among the ancestral genomes of bread wheat.</title>
        <authorList>
            <consortium name="International Wheat Genome Sequencing Consortium,"/>
            <person name="Marcussen T."/>
            <person name="Sandve S.R."/>
            <person name="Heier L."/>
            <person name="Spannagl M."/>
            <person name="Pfeifer M."/>
            <person name="Jakobsen K.S."/>
            <person name="Wulff B.B."/>
            <person name="Steuernagel B."/>
            <person name="Mayer K.F."/>
            <person name="Olsen O.A."/>
        </authorList>
    </citation>
    <scope>NUCLEOTIDE SEQUENCE [LARGE SCALE GENOMIC DNA]</scope>
    <source>
        <strain evidence="2">cv. AL8/78</strain>
    </source>
</reference>
<protein>
    <submittedName>
        <fullName evidence="1">Uncharacterized protein</fullName>
    </submittedName>
</protein>
<reference evidence="2" key="2">
    <citation type="journal article" date="2017" name="Nat. Plants">
        <title>The Aegilops tauschii genome reveals multiple impacts of transposons.</title>
        <authorList>
            <person name="Zhao G."/>
            <person name="Zou C."/>
            <person name="Li K."/>
            <person name="Wang K."/>
            <person name="Li T."/>
            <person name="Gao L."/>
            <person name="Zhang X."/>
            <person name="Wang H."/>
            <person name="Yang Z."/>
            <person name="Liu X."/>
            <person name="Jiang W."/>
            <person name="Mao L."/>
            <person name="Kong X."/>
            <person name="Jiao Y."/>
            <person name="Jia J."/>
        </authorList>
    </citation>
    <scope>NUCLEOTIDE SEQUENCE [LARGE SCALE GENOMIC DNA]</scope>
    <source>
        <strain evidence="2">cv. AL8/78</strain>
    </source>
</reference>
<keyword evidence="2" id="KW-1185">Reference proteome</keyword>
<dbReference type="EnsemblPlants" id="AET5Gv20634700.18">
    <property type="protein sequence ID" value="AET5Gv20634700.18"/>
    <property type="gene ID" value="AET5Gv20634700"/>
</dbReference>
<name>A0A453L5X2_AEGTS</name>
<reference evidence="1" key="3">
    <citation type="journal article" date="2017" name="Nature">
        <title>Genome sequence of the progenitor of the wheat D genome Aegilops tauschii.</title>
        <authorList>
            <person name="Luo M.C."/>
            <person name="Gu Y.Q."/>
            <person name="Puiu D."/>
            <person name="Wang H."/>
            <person name="Twardziok S.O."/>
            <person name="Deal K.R."/>
            <person name="Huo N."/>
            <person name="Zhu T."/>
            <person name="Wang L."/>
            <person name="Wang Y."/>
            <person name="McGuire P.E."/>
            <person name="Liu S."/>
            <person name="Long H."/>
            <person name="Ramasamy R.K."/>
            <person name="Rodriguez J.C."/>
            <person name="Van S.L."/>
            <person name="Yuan L."/>
            <person name="Wang Z."/>
            <person name="Xia Z."/>
            <person name="Xiao L."/>
            <person name="Anderson O.D."/>
            <person name="Ouyang S."/>
            <person name="Liang Y."/>
            <person name="Zimin A.V."/>
            <person name="Pertea G."/>
            <person name="Qi P."/>
            <person name="Bennetzen J.L."/>
            <person name="Dai X."/>
            <person name="Dawson M.W."/>
            <person name="Muller H.G."/>
            <person name="Kugler K."/>
            <person name="Rivarola-Duarte L."/>
            <person name="Spannagl M."/>
            <person name="Mayer K.F.X."/>
            <person name="Lu F.H."/>
            <person name="Bevan M.W."/>
            <person name="Leroy P."/>
            <person name="Li P."/>
            <person name="You F.M."/>
            <person name="Sun Q."/>
            <person name="Liu Z."/>
            <person name="Lyons E."/>
            <person name="Wicker T."/>
            <person name="Salzberg S.L."/>
            <person name="Devos K.M."/>
            <person name="Dvorak J."/>
        </authorList>
    </citation>
    <scope>NUCLEOTIDE SEQUENCE [LARGE SCALE GENOMIC DNA]</scope>
    <source>
        <strain evidence="1">cv. AL8/78</strain>
    </source>
</reference>
<proteinExistence type="predicted"/>
<dbReference type="Proteomes" id="UP000015105">
    <property type="component" value="Chromosome 5D"/>
</dbReference>
<reference evidence="1" key="4">
    <citation type="submission" date="2019-03" db="UniProtKB">
        <authorList>
            <consortium name="EnsemblPlants"/>
        </authorList>
    </citation>
    <scope>IDENTIFICATION</scope>
</reference>
<evidence type="ECO:0000313" key="1">
    <source>
        <dbReference type="EnsemblPlants" id="AET5Gv20634700.18"/>
    </source>
</evidence>
<sequence length="66" mass="7077">MLQIGRGLLQGVQETRMKVSKSSSKACSHDLSGYKKLFHALSGKKEHGSCNKAISSGVANRCKSDP</sequence>